<sequence length="41" mass="4949">MLHQILPHQVPRRKRATITKNRRHVQLLEVLTSRSFTETKK</sequence>
<reference evidence="2" key="1">
    <citation type="submission" date="2022-11" db="UniProtKB">
        <authorList>
            <consortium name="WormBaseParasite"/>
        </authorList>
    </citation>
    <scope>IDENTIFICATION</scope>
</reference>
<accession>A0A914RMU0</accession>
<dbReference type="WBParaSite" id="PEQ_0000771701-mRNA-1">
    <property type="protein sequence ID" value="PEQ_0000771701-mRNA-1"/>
    <property type="gene ID" value="PEQ_0000771701"/>
</dbReference>
<evidence type="ECO:0000313" key="1">
    <source>
        <dbReference type="Proteomes" id="UP000887564"/>
    </source>
</evidence>
<name>A0A914RMU0_PAREQ</name>
<protein>
    <submittedName>
        <fullName evidence="2">Uncharacterized protein</fullName>
    </submittedName>
</protein>
<keyword evidence="1" id="KW-1185">Reference proteome</keyword>
<evidence type="ECO:0000313" key="2">
    <source>
        <dbReference type="WBParaSite" id="PEQ_0000771701-mRNA-1"/>
    </source>
</evidence>
<dbReference type="Proteomes" id="UP000887564">
    <property type="component" value="Unplaced"/>
</dbReference>
<organism evidence="1 2">
    <name type="scientific">Parascaris equorum</name>
    <name type="common">Equine roundworm</name>
    <dbReference type="NCBI Taxonomy" id="6256"/>
    <lineage>
        <taxon>Eukaryota</taxon>
        <taxon>Metazoa</taxon>
        <taxon>Ecdysozoa</taxon>
        <taxon>Nematoda</taxon>
        <taxon>Chromadorea</taxon>
        <taxon>Rhabditida</taxon>
        <taxon>Spirurina</taxon>
        <taxon>Ascaridomorpha</taxon>
        <taxon>Ascaridoidea</taxon>
        <taxon>Ascarididae</taxon>
        <taxon>Parascaris</taxon>
    </lineage>
</organism>
<proteinExistence type="predicted"/>
<dbReference type="AlphaFoldDB" id="A0A914RMU0"/>